<dbReference type="CTD" id="79370"/>
<dbReference type="SUPFAM" id="SSF56854">
    <property type="entry name" value="Bcl-2 inhibitors of programmed cell death"/>
    <property type="match status" value="1"/>
</dbReference>
<proteinExistence type="predicted"/>
<dbReference type="InterPro" id="IPR036834">
    <property type="entry name" value="Bcl-2-like_sf"/>
</dbReference>
<name>A0A9F2R430_PYTBI</name>
<dbReference type="PANTHER" id="PTHR14965:SF1">
    <property type="entry name" value="APOPTOSIS FACILITATOR BCL-2-LIKE PROTEIN 14"/>
    <property type="match status" value="1"/>
</dbReference>
<organism evidence="3 4">
    <name type="scientific">Python bivittatus</name>
    <name type="common">Burmese python</name>
    <name type="synonym">Python molurus bivittatus</name>
    <dbReference type="NCBI Taxonomy" id="176946"/>
    <lineage>
        <taxon>Eukaryota</taxon>
        <taxon>Metazoa</taxon>
        <taxon>Chordata</taxon>
        <taxon>Craniata</taxon>
        <taxon>Vertebrata</taxon>
        <taxon>Euteleostomi</taxon>
        <taxon>Lepidosauria</taxon>
        <taxon>Squamata</taxon>
        <taxon>Bifurcata</taxon>
        <taxon>Unidentata</taxon>
        <taxon>Episquamata</taxon>
        <taxon>Toxicofera</taxon>
        <taxon>Serpentes</taxon>
        <taxon>Henophidia</taxon>
        <taxon>Pythonidae</taxon>
        <taxon>Python</taxon>
    </lineage>
</organism>
<dbReference type="GeneID" id="103048547"/>
<dbReference type="InterPro" id="IPR002475">
    <property type="entry name" value="Bcl2-like"/>
</dbReference>
<evidence type="ECO:0000313" key="4">
    <source>
        <dbReference type="RefSeq" id="XP_007435859.1"/>
    </source>
</evidence>
<accession>A0A9F2R430</accession>
<evidence type="ECO:0000256" key="2">
    <source>
        <dbReference type="ARBA" id="ARBA00022703"/>
    </source>
</evidence>
<dbReference type="Gene3D" id="1.10.437.10">
    <property type="entry name" value="Blc2-like"/>
    <property type="match status" value="1"/>
</dbReference>
<keyword evidence="3" id="KW-1185">Reference proteome</keyword>
<dbReference type="OMA" id="DVNHIAD"/>
<protein>
    <submittedName>
        <fullName evidence="4">Apoptosis facilitator Bcl-2-like protein 14</fullName>
    </submittedName>
</protein>
<evidence type="ECO:0000256" key="1">
    <source>
        <dbReference type="ARBA" id="ARBA00022553"/>
    </source>
</evidence>
<sequence length="340" mass="38841">MDKEYKKSLDNMEDISLEDADRTSVEYRLLMVYAQRRLSASKYGQLLERETKAQEESRESAQAVTPAKEEVTLQEICLAGDKPLAQYKEQKKVKKKKAKKMKTRASWKCMWVPPCLRPQAKDPRTPGVFRPHAELNGSFVQPEARVESLPDGQNDSDVSHLADRLAEIVDNSRFPSGRKTFQVVDRTLSLEEDGGWASKPFSQHQGGVDGIDNEEKIIDAIVALLRKSGDELQEKIQKDKTFCQRVWDMMASYTFFRRVTDRFLEEPPIDSTVNSEDQVKRIKVALIMEATTKLLVMDNHPMNLVLGFGAKYLQENFSPWIQSQGGWGKALRLPDQEEVE</sequence>
<keyword evidence="2" id="KW-0053">Apoptosis</keyword>
<evidence type="ECO:0000313" key="3">
    <source>
        <dbReference type="Proteomes" id="UP000695026"/>
    </source>
</evidence>
<dbReference type="GO" id="GO:2001236">
    <property type="term" value="P:regulation of extrinsic apoptotic signaling pathway"/>
    <property type="evidence" value="ECO:0007669"/>
    <property type="project" value="TreeGrafter"/>
</dbReference>
<dbReference type="PROSITE" id="PS50062">
    <property type="entry name" value="BCL2_FAMILY"/>
    <property type="match status" value="1"/>
</dbReference>
<gene>
    <name evidence="4" type="primary">BCL2L14</name>
</gene>
<reference evidence="4" key="1">
    <citation type="submission" date="2025-08" db="UniProtKB">
        <authorList>
            <consortium name="RefSeq"/>
        </authorList>
    </citation>
    <scope>IDENTIFICATION</scope>
    <source>
        <tissue evidence="4">Liver</tissue>
    </source>
</reference>
<dbReference type="AlphaFoldDB" id="A0A9F2R430"/>
<dbReference type="PANTHER" id="PTHR14965">
    <property type="entry name" value="SI:CH73-248E21.1"/>
    <property type="match status" value="1"/>
</dbReference>
<dbReference type="Proteomes" id="UP000695026">
    <property type="component" value="Unplaced"/>
</dbReference>
<dbReference type="RefSeq" id="XP_007435859.1">
    <property type="nucleotide sequence ID" value="XM_007435797.3"/>
</dbReference>
<dbReference type="OrthoDB" id="9948726at2759"/>
<keyword evidence="1" id="KW-0597">Phosphoprotein</keyword>
<dbReference type="GO" id="GO:0006915">
    <property type="term" value="P:apoptotic process"/>
    <property type="evidence" value="ECO:0007669"/>
    <property type="project" value="UniProtKB-KW"/>
</dbReference>
<dbReference type="KEGG" id="pbi:103048547"/>